<dbReference type="InterPro" id="IPR004358">
    <property type="entry name" value="Sig_transdc_His_kin-like_C"/>
</dbReference>
<dbReference type="PANTHER" id="PTHR42878">
    <property type="entry name" value="TWO-COMPONENT HISTIDINE KINASE"/>
    <property type="match status" value="1"/>
</dbReference>
<name>A0A367GRE0_9SPHI</name>
<evidence type="ECO:0000256" key="10">
    <source>
        <dbReference type="SAM" id="Phobius"/>
    </source>
</evidence>
<evidence type="ECO:0000313" key="14">
    <source>
        <dbReference type="Proteomes" id="UP000253209"/>
    </source>
</evidence>
<dbReference type="Gene3D" id="1.10.287.130">
    <property type="match status" value="1"/>
</dbReference>
<dbReference type="OrthoDB" id="594725at2"/>
<keyword evidence="9" id="KW-0902">Two-component regulatory system</keyword>
<dbReference type="InterPro" id="IPR003661">
    <property type="entry name" value="HisK_dim/P_dom"/>
</dbReference>
<dbReference type="Pfam" id="PF00672">
    <property type="entry name" value="HAMP"/>
    <property type="match status" value="1"/>
</dbReference>
<keyword evidence="14" id="KW-1185">Reference proteome</keyword>
<comment type="catalytic activity">
    <reaction evidence="1">
        <text>ATP + protein L-histidine = ADP + protein N-phospho-L-histidine.</text>
        <dbReference type="EC" id="2.7.13.3"/>
    </reaction>
</comment>
<dbReference type="PROSITE" id="PS50109">
    <property type="entry name" value="HIS_KIN"/>
    <property type="match status" value="1"/>
</dbReference>
<dbReference type="Gene3D" id="3.30.565.10">
    <property type="entry name" value="Histidine kinase-like ATPase, C-terminal domain"/>
    <property type="match status" value="1"/>
</dbReference>
<keyword evidence="6" id="KW-0547">Nucleotide-binding</keyword>
<dbReference type="CDD" id="cd00075">
    <property type="entry name" value="HATPase"/>
    <property type="match status" value="1"/>
</dbReference>
<dbReference type="PRINTS" id="PR00344">
    <property type="entry name" value="BCTRLSENSOR"/>
</dbReference>
<dbReference type="PANTHER" id="PTHR42878:SF7">
    <property type="entry name" value="SENSOR HISTIDINE KINASE GLRK"/>
    <property type="match status" value="1"/>
</dbReference>
<reference evidence="13 14" key="1">
    <citation type="submission" date="2018-05" db="EMBL/GenBank/DDBJ databases">
        <title>Mucilaginibacter hurinus sp. nov., isolated from briquette warehouse soil.</title>
        <authorList>
            <person name="Choi L."/>
        </authorList>
    </citation>
    <scope>NUCLEOTIDE SEQUENCE [LARGE SCALE GENOMIC DNA]</scope>
    <source>
        <strain evidence="13 14">ZR32</strain>
    </source>
</reference>
<feature type="transmembrane region" description="Helical" evidence="10">
    <location>
        <begin position="7"/>
        <end position="31"/>
    </location>
</feature>
<dbReference type="EMBL" id="QGDC01000003">
    <property type="protein sequence ID" value="RCH55655.1"/>
    <property type="molecule type" value="Genomic_DNA"/>
</dbReference>
<dbReference type="SMART" id="SM00388">
    <property type="entry name" value="HisKA"/>
    <property type="match status" value="1"/>
</dbReference>
<evidence type="ECO:0000259" key="11">
    <source>
        <dbReference type="PROSITE" id="PS50109"/>
    </source>
</evidence>
<dbReference type="InterPro" id="IPR036097">
    <property type="entry name" value="HisK_dim/P_sf"/>
</dbReference>
<keyword evidence="10" id="KW-0812">Transmembrane</keyword>
<dbReference type="Pfam" id="PF02518">
    <property type="entry name" value="HATPase_c"/>
    <property type="match status" value="1"/>
</dbReference>
<evidence type="ECO:0000256" key="1">
    <source>
        <dbReference type="ARBA" id="ARBA00000085"/>
    </source>
</evidence>
<dbReference type="Gene3D" id="6.10.340.10">
    <property type="match status" value="1"/>
</dbReference>
<organism evidence="13 14">
    <name type="scientific">Mucilaginibacter hurinus</name>
    <dbReference type="NCBI Taxonomy" id="2201324"/>
    <lineage>
        <taxon>Bacteria</taxon>
        <taxon>Pseudomonadati</taxon>
        <taxon>Bacteroidota</taxon>
        <taxon>Sphingobacteriia</taxon>
        <taxon>Sphingobacteriales</taxon>
        <taxon>Sphingobacteriaceae</taxon>
        <taxon>Mucilaginibacter</taxon>
    </lineage>
</organism>
<evidence type="ECO:0000256" key="6">
    <source>
        <dbReference type="ARBA" id="ARBA00022741"/>
    </source>
</evidence>
<dbReference type="GO" id="GO:0000156">
    <property type="term" value="F:phosphorelay response regulator activity"/>
    <property type="evidence" value="ECO:0007669"/>
    <property type="project" value="TreeGrafter"/>
</dbReference>
<evidence type="ECO:0000256" key="3">
    <source>
        <dbReference type="ARBA" id="ARBA00012438"/>
    </source>
</evidence>
<dbReference type="InterPro" id="IPR005467">
    <property type="entry name" value="His_kinase_dom"/>
</dbReference>
<evidence type="ECO:0000313" key="13">
    <source>
        <dbReference type="EMBL" id="RCH55655.1"/>
    </source>
</evidence>
<comment type="subcellular location">
    <subcellularLocation>
        <location evidence="2">Membrane</location>
    </subcellularLocation>
</comment>
<gene>
    <name evidence="13" type="ORF">DJ568_07135</name>
</gene>
<keyword evidence="5" id="KW-0808">Transferase</keyword>
<feature type="transmembrane region" description="Helical" evidence="10">
    <location>
        <begin position="154"/>
        <end position="176"/>
    </location>
</feature>
<dbReference type="InterPro" id="IPR003594">
    <property type="entry name" value="HATPase_dom"/>
</dbReference>
<sequence length="452" mass="51068">MKIKAKITLLFFVISTTGLMLLNAAIFYFVYEFNFEDFFKRLEARVNLAARINLYPGETSAAYQDVRKQYLEKLAEERDHLIKLPDQNGRELKKPVNIPDEFYTTILKKGKARYTRGNLFYAGKFFDTPKGRYIVMVSAADPYGYKELAELRRILIIIFIVSAVLTSLAGSVFSNYTIRPLSNIIKEVKNITANNLHQRLPEINGKDEIAELVLTFNNMLIRLETSFETQNNFVSNASHELRTPLTIITSETELLLTRSNLSEDVKLSTKTILAEAQKLEDILTSLLGLAQTGFDGKKQNWQKIRVDELVLDVVESVKKIDEQSVIDIDFSAFPADESQLCTEGNINLLRLAVSNIVLNACKYSNNQPVDIKITTERGRILISIADKGIGIPLKEQQHIFEPFFRASNTNEFEGHGIGLPLTLNIIRLHKGSIGILSEESKGTEIQVLLPVC</sequence>
<evidence type="ECO:0000256" key="8">
    <source>
        <dbReference type="ARBA" id="ARBA00022840"/>
    </source>
</evidence>
<dbReference type="EC" id="2.7.13.3" evidence="3"/>
<dbReference type="InterPro" id="IPR050351">
    <property type="entry name" value="BphY/WalK/GraS-like"/>
</dbReference>
<dbReference type="SUPFAM" id="SSF55874">
    <property type="entry name" value="ATPase domain of HSP90 chaperone/DNA topoisomerase II/histidine kinase"/>
    <property type="match status" value="1"/>
</dbReference>
<keyword evidence="10" id="KW-1133">Transmembrane helix</keyword>
<accession>A0A367GRE0</accession>
<evidence type="ECO:0000256" key="2">
    <source>
        <dbReference type="ARBA" id="ARBA00004370"/>
    </source>
</evidence>
<dbReference type="GO" id="GO:0005524">
    <property type="term" value="F:ATP binding"/>
    <property type="evidence" value="ECO:0007669"/>
    <property type="project" value="UniProtKB-KW"/>
</dbReference>
<comment type="caution">
    <text evidence="13">The sequence shown here is derived from an EMBL/GenBank/DDBJ whole genome shotgun (WGS) entry which is preliminary data.</text>
</comment>
<feature type="domain" description="Histidine kinase" evidence="11">
    <location>
        <begin position="236"/>
        <end position="452"/>
    </location>
</feature>
<dbReference type="InterPro" id="IPR036890">
    <property type="entry name" value="HATPase_C_sf"/>
</dbReference>
<evidence type="ECO:0000256" key="4">
    <source>
        <dbReference type="ARBA" id="ARBA00022553"/>
    </source>
</evidence>
<evidence type="ECO:0000256" key="9">
    <source>
        <dbReference type="ARBA" id="ARBA00023012"/>
    </source>
</evidence>
<dbReference type="SMART" id="SM00304">
    <property type="entry name" value="HAMP"/>
    <property type="match status" value="1"/>
</dbReference>
<dbReference type="SUPFAM" id="SSF47384">
    <property type="entry name" value="Homodimeric domain of signal transducing histidine kinase"/>
    <property type="match status" value="1"/>
</dbReference>
<dbReference type="GO" id="GO:0007234">
    <property type="term" value="P:osmosensory signaling via phosphorelay pathway"/>
    <property type="evidence" value="ECO:0007669"/>
    <property type="project" value="TreeGrafter"/>
</dbReference>
<dbReference type="GO" id="GO:0016020">
    <property type="term" value="C:membrane"/>
    <property type="evidence" value="ECO:0007669"/>
    <property type="project" value="UniProtKB-SubCell"/>
</dbReference>
<dbReference type="SUPFAM" id="SSF158472">
    <property type="entry name" value="HAMP domain-like"/>
    <property type="match status" value="1"/>
</dbReference>
<protein>
    <recommendedName>
        <fullName evidence="3">histidine kinase</fullName>
        <ecNumber evidence="3">2.7.13.3</ecNumber>
    </recommendedName>
</protein>
<dbReference type="AlphaFoldDB" id="A0A367GRE0"/>
<dbReference type="RefSeq" id="WP_114004570.1">
    <property type="nucleotide sequence ID" value="NZ_QGDC01000003.1"/>
</dbReference>
<evidence type="ECO:0000256" key="5">
    <source>
        <dbReference type="ARBA" id="ARBA00022679"/>
    </source>
</evidence>
<proteinExistence type="predicted"/>
<dbReference type="InterPro" id="IPR003660">
    <property type="entry name" value="HAMP_dom"/>
</dbReference>
<keyword evidence="7 13" id="KW-0418">Kinase</keyword>
<dbReference type="CDD" id="cd00082">
    <property type="entry name" value="HisKA"/>
    <property type="match status" value="1"/>
</dbReference>
<dbReference type="SMART" id="SM00387">
    <property type="entry name" value="HATPase_c"/>
    <property type="match status" value="1"/>
</dbReference>
<keyword evidence="10" id="KW-0472">Membrane</keyword>
<dbReference type="GO" id="GO:0030295">
    <property type="term" value="F:protein kinase activator activity"/>
    <property type="evidence" value="ECO:0007669"/>
    <property type="project" value="TreeGrafter"/>
</dbReference>
<keyword evidence="8" id="KW-0067">ATP-binding</keyword>
<dbReference type="PROSITE" id="PS50885">
    <property type="entry name" value="HAMP"/>
    <property type="match status" value="1"/>
</dbReference>
<feature type="domain" description="HAMP" evidence="12">
    <location>
        <begin position="175"/>
        <end position="228"/>
    </location>
</feature>
<dbReference type="CDD" id="cd06225">
    <property type="entry name" value="HAMP"/>
    <property type="match status" value="1"/>
</dbReference>
<dbReference type="GO" id="GO:0000155">
    <property type="term" value="F:phosphorelay sensor kinase activity"/>
    <property type="evidence" value="ECO:0007669"/>
    <property type="project" value="InterPro"/>
</dbReference>
<evidence type="ECO:0000259" key="12">
    <source>
        <dbReference type="PROSITE" id="PS50885"/>
    </source>
</evidence>
<dbReference type="Proteomes" id="UP000253209">
    <property type="component" value="Unassembled WGS sequence"/>
</dbReference>
<keyword evidence="4" id="KW-0597">Phosphoprotein</keyword>
<dbReference type="Pfam" id="PF00512">
    <property type="entry name" value="HisKA"/>
    <property type="match status" value="1"/>
</dbReference>
<evidence type="ECO:0000256" key="7">
    <source>
        <dbReference type="ARBA" id="ARBA00022777"/>
    </source>
</evidence>